<gene>
    <name evidence="1" type="ORF">EV209_0950</name>
</gene>
<evidence type="ECO:0000313" key="2">
    <source>
        <dbReference type="Proteomes" id="UP000292927"/>
    </source>
</evidence>
<sequence>MELGKGLLEKSKRILDTNFVLRYLLKDVSDMFEIACNNIMHGDCSVYPEIIAEAVYVLKSVYKVDRIKISNAIISFLDEVICEKKEVVVKGLLLFAETTFDKKIIKKLT</sequence>
<comment type="caution">
    <text evidence="1">The sequence shown here is derived from an EMBL/GenBank/DDBJ whole genome shotgun (WGS) entry which is preliminary data.</text>
</comment>
<keyword evidence="2" id="KW-1185">Reference proteome</keyword>
<dbReference type="AlphaFoldDB" id="A0A4Q7PPH8"/>
<protein>
    <recommendedName>
        <fullName evidence="3">PIN domain-containing protein</fullName>
    </recommendedName>
</protein>
<name>A0A4Q7PPH8_9FIRM</name>
<dbReference type="Proteomes" id="UP000292927">
    <property type="component" value="Unassembled WGS sequence"/>
</dbReference>
<reference evidence="1 2" key="1">
    <citation type="submission" date="2019-02" db="EMBL/GenBank/DDBJ databases">
        <title>Genomic Encyclopedia of Type Strains, Phase IV (KMG-IV): sequencing the most valuable type-strain genomes for metagenomic binning, comparative biology and taxonomic classification.</title>
        <authorList>
            <person name="Goeker M."/>
        </authorList>
    </citation>
    <scope>NUCLEOTIDE SEQUENCE [LARGE SCALE GENOMIC DNA]</scope>
    <source>
        <strain evidence="1 2">DSM 29486</strain>
    </source>
</reference>
<accession>A0A4Q7PPH8</accession>
<evidence type="ECO:0008006" key="3">
    <source>
        <dbReference type="Google" id="ProtNLM"/>
    </source>
</evidence>
<organism evidence="1 2">
    <name type="scientific">Cuneatibacter caecimuris</name>
    <dbReference type="NCBI Taxonomy" id="1796618"/>
    <lineage>
        <taxon>Bacteria</taxon>
        <taxon>Bacillati</taxon>
        <taxon>Bacillota</taxon>
        <taxon>Clostridia</taxon>
        <taxon>Lachnospirales</taxon>
        <taxon>Lachnospiraceae</taxon>
        <taxon>Cuneatibacter</taxon>
    </lineage>
</organism>
<dbReference type="EMBL" id="SGXF01000001">
    <property type="protein sequence ID" value="RZT02822.1"/>
    <property type="molecule type" value="Genomic_DNA"/>
</dbReference>
<proteinExistence type="predicted"/>
<evidence type="ECO:0000313" key="1">
    <source>
        <dbReference type="EMBL" id="RZT02822.1"/>
    </source>
</evidence>